<name>A0A1I8FNS6_9PLAT</name>
<sequence length="268" mass="30356">FRQTRYWVRCPRPGTLLVDVTRTGAMDQMAFARFELDGSAQERRDFTVSSARTLNFNPGDRTAQIRLEISERNDSSDLRLRIDLIAPGNALIGANSRATILLQPDPAVDCTADSAHFTPSSGGDLALFRYYLRHYMMRNRQNNKKQFDNADKNRQKYSHNEKYYNKPYEEKVAIHVPSSEALRKLQREEMQHANKDGVPTCTIYAEAASSVRTETEFATSATAAGWSLWASVVQSQTPASPRLRFALLNRQSQTPARRGQDDDQLPHG</sequence>
<keyword evidence="2" id="KW-1185">Reference proteome</keyword>
<feature type="compositionally biased region" description="Basic and acidic residues" evidence="1">
    <location>
        <begin position="258"/>
        <end position="268"/>
    </location>
</feature>
<dbReference type="Gene3D" id="2.60.40.2030">
    <property type="match status" value="1"/>
</dbReference>
<protein>
    <submittedName>
        <fullName evidence="3">Calx-beta domain-containing protein</fullName>
    </submittedName>
</protein>
<dbReference type="WBParaSite" id="maker-unitig_42394-snap-gene-0.1-mRNA-1">
    <property type="protein sequence ID" value="maker-unitig_42394-snap-gene-0.1-mRNA-1"/>
    <property type="gene ID" value="maker-unitig_42394-snap-gene-0.1"/>
</dbReference>
<dbReference type="SUPFAM" id="SSF141072">
    <property type="entry name" value="CalX-like"/>
    <property type="match status" value="1"/>
</dbReference>
<accession>A0A1I8FNS6</accession>
<dbReference type="Proteomes" id="UP000095280">
    <property type="component" value="Unplaced"/>
</dbReference>
<feature type="region of interest" description="Disordered" evidence="1">
    <location>
        <begin position="248"/>
        <end position="268"/>
    </location>
</feature>
<dbReference type="InterPro" id="IPR038081">
    <property type="entry name" value="CalX-like_sf"/>
</dbReference>
<evidence type="ECO:0000313" key="3">
    <source>
        <dbReference type="WBParaSite" id="maker-unitig_42394-snap-gene-0.1-mRNA-1"/>
    </source>
</evidence>
<organism evidence="2 3">
    <name type="scientific">Macrostomum lignano</name>
    <dbReference type="NCBI Taxonomy" id="282301"/>
    <lineage>
        <taxon>Eukaryota</taxon>
        <taxon>Metazoa</taxon>
        <taxon>Spiralia</taxon>
        <taxon>Lophotrochozoa</taxon>
        <taxon>Platyhelminthes</taxon>
        <taxon>Rhabditophora</taxon>
        <taxon>Macrostomorpha</taxon>
        <taxon>Macrostomida</taxon>
        <taxon>Macrostomidae</taxon>
        <taxon>Macrostomum</taxon>
    </lineage>
</organism>
<reference evidence="3" key="1">
    <citation type="submission" date="2016-11" db="UniProtKB">
        <authorList>
            <consortium name="WormBaseParasite"/>
        </authorList>
    </citation>
    <scope>IDENTIFICATION</scope>
</reference>
<evidence type="ECO:0000256" key="1">
    <source>
        <dbReference type="SAM" id="MobiDB-lite"/>
    </source>
</evidence>
<proteinExistence type="predicted"/>
<dbReference type="AlphaFoldDB" id="A0A1I8FNS6"/>
<evidence type="ECO:0000313" key="2">
    <source>
        <dbReference type="Proteomes" id="UP000095280"/>
    </source>
</evidence>